<dbReference type="PANTHER" id="PTHR21266:SF32">
    <property type="entry name" value="CHOLESTEROL 7-DESATURASE NVD"/>
    <property type="match status" value="1"/>
</dbReference>
<evidence type="ECO:0000256" key="6">
    <source>
        <dbReference type="ARBA" id="ARBA00023136"/>
    </source>
</evidence>
<evidence type="ECO:0000313" key="9">
    <source>
        <dbReference type="Proteomes" id="UP000664859"/>
    </source>
</evidence>
<keyword evidence="9" id="KW-1185">Reference proteome</keyword>
<proteinExistence type="predicted"/>
<name>A0A835YVX2_9STRA</name>
<dbReference type="GO" id="GO:0016020">
    <property type="term" value="C:membrane"/>
    <property type="evidence" value="ECO:0007669"/>
    <property type="project" value="UniProtKB-SubCell"/>
</dbReference>
<dbReference type="SUPFAM" id="SSF55961">
    <property type="entry name" value="Bet v1-like"/>
    <property type="match status" value="1"/>
</dbReference>
<evidence type="ECO:0000313" key="8">
    <source>
        <dbReference type="EMBL" id="KAG5181663.1"/>
    </source>
</evidence>
<keyword evidence="3" id="KW-0809">Transit peptide</keyword>
<evidence type="ECO:0000259" key="7">
    <source>
        <dbReference type="Pfam" id="PF08417"/>
    </source>
</evidence>
<keyword evidence="4" id="KW-1133">Transmembrane helix</keyword>
<feature type="non-terminal residue" evidence="8">
    <location>
        <position position="1"/>
    </location>
</feature>
<sequence length="373" mass="42072">YMRDLPYSYDMLVENLGDPAHIPFAHHGVLTSRDTAKPIPVRMETPEDALKLNFHGSPGYYSKPYSIAGFELQQPNVCIAFEAPALLYYQTDTKEVLDGMVGKMKAPFKQLARLLVDLDRKGKDPHARELFYVITYMVPTAPGKSRFFINNARNFFQFIQLPTVVEHWLQHQVVDGDTMLLHLEEQQYDQISDPSKLDAKLFMPIESDTTVREFRRWYRKNPPQWAPEASKSTSTQPLPRSAVLDRFNSHTQKCAACRTAMLQLQQAQTASMAGCLLLLAAAAVLPNGGWPSMTAAAVAVVAAAASYLLKQLQQEFTLSTTCMQSGMCEQKANFNFNWWSCVHQYCTTTNLKRQQPSALGSLRLPLQYMSCSV</sequence>
<dbReference type="OrthoDB" id="426882at2759"/>
<evidence type="ECO:0000256" key="1">
    <source>
        <dbReference type="ARBA" id="ARBA00004370"/>
    </source>
</evidence>
<dbReference type="GO" id="GO:0010277">
    <property type="term" value="F:chlorophyllide a oxygenase activity"/>
    <property type="evidence" value="ECO:0007669"/>
    <property type="project" value="InterPro"/>
</dbReference>
<evidence type="ECO:0000256" key="4">
    <source>
        <dbReference type="ARBA" id="ARBA00022989"/>
    </source>
</evidence>
<keyword evidence="5" id="KW-0560">Oxidoreductase</keyword>
<dbReference type="InterPro" id="IPR050584">
    <property type="entry name" value="Cholesterol_7-desaturase"/>
</dbReference>
<dbReference type="GO" id="GO:0005737">
    <property type="term" value="C:cytoplasm"/>
    <property type="evidence" value="ECO:0007669"/>
    <property type="project" value="TreeGrafter"/>
</dbReference>
<accession>A0A835YVX2</accession>
<evidence type="ECO:0000256" key="5">
    <source>
        <dbReference type="ARBA" id="ARBA00023002"/>
    </source>
</evidence>
<organism evidence="8 9">
    <name type="scientific">Tribonema minus</name>
    <dbReference type="NCBI Taxonomy" id="303371"/>
    <lineage>
        <taxon>Eukaryota</taxon>
        <taxon>Sar</taxon>
        <taxon>Stramenopiles</taxon>
        <taxon>Ochrophyta</taxon>
        <taxon>PX clade</taxon>
        <taxon>Xanthophyceae</taxon>
        <taxon>Tribonematales</taxon>
        <taxon>Tribonemataceae</taxon>
        <taxon>Tribonema</taxon>
    </lineage>
</organism>
<protein>
    <recommendedName>
        <fullName evidence="7">Pheophorbide a oxygenase domain-containing protein</fullName>
    </recommendedName>
</protein>
<dbReference type="EMBL" id="JAFCMP010000301">
    <property type="protein sequence ID" value="KAG5181663.1"/>
    <property type="molecule type" value="Genomic_DNA"/>
</dbReference>
<dbReference type="PANTHER" id="PTHR21266">
    <property type="entry name" value="IRON-SULFUR DOMAIN CONTAINING PROTEIN"/>
    <property type="match status" value="1"/>
</dbReference>
<keyword evidence="2" id="KW-0812">Transmembrane</keyword>
<reference evidence="8" key="1">
    <citation type="submission" date="2021-02" db="EMBL/GenBank/DDBJ databases">
        <title>First Annotated Genome of the Yellow-green Alga Tribonema minus.</title>
        <authorList>
            <person name="Mahan K.M."/>
        </authorList>
    </citation>
    <scope>NUCLEOTIDE SEQUENCE</scope>
    <source>
        <strain evidence="8">UTEX B ZZ1240</strain>
    </source>
</reference>
<dbReference type="Gene3D" id="3.90.380.10">
    <property type="entry name" value="Naphthalene 1,2-dioxygenase Alpha Subunit, Chain A, domain 1"/>
    <property type="match status" value="1"/>
</dbReference>
<feature type="domain" description="Pheophorbide a oxygenase" evidence="7">
    <location>
        <begin position="82"/>
        <end position="191"/>
    </location>
</feature>
<comment type="subcellular location">
    <subcellularLocation>
        <location evidence="1">Membrane</location>
    </subcellularLocation>
</comment>
<evidence type="ECO:0000256" key="2">
    <source>
        <dbReference type="ARBA" id="ARBA00022692"/>
    </source>
</evidence>
<keyword evidence="6" id="KW-0472">Membrane</keyword>
<evidence type="ECO:0000256" key="3">
    <source>
        <dbReference type="ARBA" id="ARBA00022946"/>
    </source>
</evidence>
<comment type="caution">
    <text evidence="8">The sequence shown here is derived from an EMBL/GenBank/DDBJ whole genome shotgun (WGS) entry which is preliminary data.</text>
</comment>
<dbReference type="Pfam" id="PF08417">
    <property type="entry name" value="PaO"/>
    <property type="match status" value="1"/>
</dbReference>
<dbReference type="InterPro" id="IPR013626">
    <property type="entry name" value="PaO"/>
</dbReference>
<dbReference type="AlphaFoldDB" id="A0A835YVX2"/>
<gene>
    <name evidence="8" type="ORF">JKP88DRAFT_246035</name>
</gene>
<dbReference type="Proteomes" id="UP000664859">
    <property type="component" value="Unassembled WGS sequence"/>
</dbReference>